<dbReference type="PANTHER" id="PTHR43179:SF12">
    <property type="entry name" value="GALACTOFURANOSYLTRANSFERASE GLFT2"/>
    <property type="match status" value="1"/>
</dbReference>
<evidence type="ECO:0000256" key="1">
    <source>
        <dbReference type="ARBA" id="ARBA00004776"/>
    </source>
</evidence>
<evidence type="ECO:0000256" key="4">
    <source>
        <dbReference type="ARBA" id="ARBA00022679"/>
    </source>
</evidence>
<dbReference type="Gene3D" id="3.90.550.10">
    <property type="entry name" value="Spore Coat Polysaccharide Biosynthesis Protein SpsA, Chain A"/>
    <property type="match status" value="1"/>
</dbReference>
<dbReference type="Proteomes" id="UP000241203">
    <property type="component" value="Unassembled WGS sequence"/>
</dbReference>
<dbReference type="EMBL" id="PYAU01000001">
    <property type="protein sequence ID" value="PSL36896.1"/>
    <property type="molecule type" value="Genomic_DNA"/>
</dbReference>
<organism evidence="6 7">
    <name type="scientific">Labedella gwakjiensis</name>
    <dbReference type="NCBI Taxonomy" id="390269"/>
    <lineage>
        <taxon>Bacteria</taxon>
        <taxon>Bacillati</taxon>
        <taxon>Actinomycetota</taxon>
        <taxon>Actinomycetes</taxon>
        <taxon>Micrococcales</taxon>
        <taxon>Microbacteriaceae</taxon>
        <taxon>Labedella</taxon>
    </lineage>
</organism>
<sequence length="346" mass="37300">MWEDVSRCAVGAGASGERQNMTTTSGAVHPRAAEARALAVAVLTYKRPADIAEALPQLAAQAVSVSSRFDRVEVIVVDNDPAESARELVESFALTAEVPVRYCPEPVSGITAARNRALAEGAGSDILVFIDDDERPSPEWLVDLVATFDRGDAVAVVGPVISRFDVQPDPWIEAGEFFRRRRMPTGTPVSVAATNNLLLDLRTVRRIGLVFDPVFGHAGGEDTMFTRTLHERGGRLVWCDEAIVWDVVPAERTTRSWVVRRAFSSGNSWSLTSIALADGPLARVRARLTGIAKGGVRAAGGALRLVGGVLTRSVRHRAKGTRTLARGAGMVSGVFGYSYEEYRRSS</sequence>
<dbReference type="PANTHER" id="PTHR43179">
    <property type="entry name" value="RHAMNOSYLTRANSFERASE WBBL"/>
    <property type="match status" value="1"/>
</dbReference>
<dbReference type="GO" id="GO:0016757">
    <property type="term" value="F:glycosyltransferase activity"/>
    <property type="evidence" value="ECO:0007669"/>
    <property type="project" value="UniProtKB-KW"/>
</dbReference>
<keyword evidence="4 6" id="KW-0808">Transferase</keyword>
<reference evidence="6 7" key="1">
    <citation type="submission" date="2018-03" db="EMBL/GenBank/DDBJ databases">
        <title>Genomic Encyclopedia of Archaeal and Bacterial Type Strains, Phase II (KMG-II): from individual species to whole genera.</title>
        <authorList>
            <person name="Goeker M."/>
        </authorList>
    </citation>
    <scope>NUCLEOTIDE SEQUENCE [LARGE SCALE GENOMIC DNA]</scope>
    <source>
        <strain evidence="6 7">DSM 21548</strain>
    </source>
</reference>
<proteinExistence type="inferred from homology"/>
<comment type="caution">
    <text evidence="6">The sequence shown here is derived from an EMBL/GenBank/DDBJ whole genome shotgun (WGS) entry which is preliminary data.</text>
</comment>
<name>A0A2P8GSF3_9MICO</name>
<dbReference type="Pfam" id="PF00535">
    <property type="entry name" value="Glycos_transf_2"/>
    <property type="match status" value="1"/>
</dbReference>
<dbReference type="AlphaFoldDB" id="A0A2P8GSF3"/>
<evidence type="ECO:0000256" key="2">
    <source>
        <dbReference type="ARBA" id="ARBA00006739"/>
    </source>
</evidence>
<accession>A0A2P8GSF3</accession>
<evidence type="ECO:0000313" key="7">
    <source>
        <dbReference type="Proteomes" id="UP000241203"/>
    </source>
</evidence>
<dbReference type="InterPro" id="IPR001173">
    <property type="entry name" value="Glyco_trans_2-like"/>
</dbReference>
<feature type="domain" description="Glycosyltransferase 2-like" evidence="5">
    <location>
        <begin position="40"/>
        <end position="172"/>
    </location>
</feature>
<gene>
    <name evidence="6" type="ORF">CLV49_0498</name>
</gene>
<evidence type="ECO:0000259" key="5">
    <source>
        <dbReference type="Pfam" id="PF00535"/>
    </source>
</evidence>
<dbReference type="CDD" id="cd00761">
    <property type="entry name" value="Glyco_tranf_GTA_type"/>
    <property type="match status" value="1"/>
</dbReference>
<keyword evidence="3" id="KW-0328">Glycosyltransferase</keyword>
<evidence type="ECO:0000256" key="3">
    <source>
        <dbReference type="ARBA" id="ARBA00022676"/>
    </source>
</evidence>
<comment type="pathway">
    <text evidence="1">Cell wall biogenesis; cell wall polysaccharide biosynthesis.</text>
</comment>
<protein>
    <submittedName>
        <fullName evidence="6">Glycosyl transferase family 2</fullName>
    </submittedName>
</protein>
<comment type="similarity">
    <text evidence="2">Belongs to the glycosyltransferase 2 family.</text>
</comment>
<evidence type="ECO:0000313" key="6">
    <source>
        <dbReference type="EMBL" id="PSL36896.1"/>
    </source>
</evidence>
<dbReference type="SUPFAM" id="SSF53448">
    <property type="entry name" value="Nucleotide-diphospho-sugar transferases"/>
    <property type="match status" value="1"/>
</dbReference>
<dbReference type="InterPro" id="IPR029044">
    <property type="entry name" value="Nucleotide-diphossugar_trans"/>
</dbReference>